<keyword evidence="1" id="KW-0812">Transmembrane</keyword>
<evidence type="ECO:0000256" key="1">
    <source>
        <dbReference type="SAM" id="Phobius"/>
    </source>
</evidence>
<keyword evidence="1" id="KW-1133">Transmembrane helix</keyword>
<dbReference type="AlphaFoldDB" id="A0AAD4BWF9"/>
<comment type="caution">
    <text evidence="2">The sequence shown here is derived from an EMBL/GenBank/DDBJ whole genome shotgun (WGS) entry which is preliminary data.</text>
</comment>
<feature type="transmembrane region" description="Helical" evidence="1">
    <location>
        <begin position="12"/>
        <end position="33"/>
    </location>
</feature>
<dbReference type="Proteomes" id="UP001194468">
    <property type="component" value="Unassembled WGS sequence"/>
</dbReference>
<dbReference type="EMBL" id="WHUW01000010">
    <property type="protein sequence ID" value="KAF8441739.1"/>
    <property type="molecule type" value="Genomic_DNA"/>
</dbReference>
<reference evidence="2" key="1">
    <citation type="submission" date="2019-10" db="EMBL/GenBank/DDBJ databases">
        <authorList>
            <consortium name="DOE Joint Genome Institute"/>
            <person name="Kuo A."/>
            <person name="Miyauchi S."/>
            <person name="Kiss E."/>
            <person name="Drula E."/>
            <person name="Kohler A."/>
            <person name="Sanchez-Garcia M."/>
            <person name="Andreopoulos B."/>
            <person name="Barry K.W."/>
            <person name="Bonito G."/>
            <person name="Buee M."/>
            <person name="Carver A."/>
            <person name="Chen C."/>
            <person name="Cichocki N."/>
            <person name="Clum A."/>
            <person name="Culley D."/>
            <person name="Crous P.W."/>
            <person name="Fauchery L."/>
            <person name="Girlanda M."/>
            <person name="Hayes R."/>
            <person name="Keri Z."/>
            <person name="LaButti K."/>
            <person name="Lipzen A."/>
            <person name="Lombard V."/>
            <person name="Magnuson J."/>
            <person name="Maillard F."/>
            <person name="Morin E."/>
            <person name="Murat C."/>
            <person name="Nolan M."/>
            <person name="Ohm R."/>
            <person name="Pangilinan J."/>
            <person name="Pereira M."/>
            <person name="Perotto S."/>
            <person name="Peter M."/>
            <person name="Riley R."/>
            <person name="Sitrit Y."/>
            <person name="Stielow B."/>
            <person name="Szollosi G."/>
            <person name="Zifcakova L."/>
            <person name="Stursova M."/>
            <person name="Spatafora J.W."/>
            <person name="Tedersoo L."/>
            <person name="Vaario L.-M."/>
            <person name="Yamada A."/>
            <person name="Yan M."/>
            <person name="Wang P."/>
            <person name="Xu J."/>
            <person name="Bruns T."/>
            <person name="Baldrian P."/>
            <person name="Vilgalys R."/>
            <person name="Henrissat B."/>
            <person name="Grigoriev I.V."/>
            <person name="Hibbett D."/>
            <person name="Nagy L.G."/>
            <person name="Martin F.M."/>
        </authorList>
    </citation>
    <scope>NUCLEOTIDE SEQUENCE</scope>
    <source>
        <strain evidence="2">BED1</strain>
    </source>
</reference>
<accession>A0AAD4BWF9</accession>
<keyword evidence="3" id="KW-1185">Reference proteome</keyword>
<reference evidence="2" key="2">
    <citation type="journal article" date="2020" name="Nat. Commun.">
        <title>Large-scale genome sequencing of mycorrhizal fungi provides insights into the early evolution of symbiotic traits.</title>
        <authorList>
            <person name="Miyauchi S."/>
            <person name="Kiss E."/>
            <person name="Kuo A."/>
            <person name="Drula E."/>
            <person name="Kohler A."/>
            <person name="Sanchez-Garcia M."/>
            <person name="Morin E."/>
            <person name="Andreopoulos B."/>
            <person name="Barry K.W."/>
            <person name="Bonito G."/>
            <person name="Buee M."/>
            <person name="Carver A."/>
            <person name="Chen C."/>
            <person name="Cichocki N."/>
            <person name="Clum A."/>
            <person name="Culley D."/>
            <person name="Crous P.W."/>
            <person name="Fauchery L."/>
            <person name="Girlanda M."/>
            <person name="Hayes R.D."/>
            <person name="Keri Z."/>
            <person name="LaButti K."/>
            <person name="Lipzen A."/>
            <person name="Lombard V."/>
            <person name="Magnuson J."/>
            <person name="Maillard F."/>
            <person name="Murat C."/>
            <person name="Nolan M."/>
            <person name="Ohm R.A."/>
            <person name="Pangilinan J."/>
            <person name="Pereira M.F."/>
            <person name="Perotto S."/>
            <person name="Peter M."/>
            <person name="Pfister S."/>
            <person name="Riley R."/>
            <person name="Sitrit Y."/>
            <person name="Stielow J.B."/>
            <person name="Szollosi G."/>
            <person name="Zifcakova L."/>
            <person name="Stursova M."/>
            <person name="Spatafora J.W."/>
            <person name="Tedersoo L."/>
            <person name="Vaario L.M."/>
            <person name="Yamada A."/>
            <person name="Yan M."/>
            <person name="Wang P."/>
            <person name="Xu J."/>
            <person name="Bruns T."/>
            <person name="Baldrian P."/>
            <person name="Vilgalys R."/>
            <person name="Dunand C."/>
            <person name="Henrissat B."/>
            <person name="Grigoriev I.V."/>
            <person name="Hibbett D."/>
            <person name="Nagy L.G."/>
            <person name="Martin F.M."/>
        </authorList>
    </citation>
    <scope>NUCLEOTIDE SEQUENCE</scope>
    <source>
        <strain evidence="2">BED1</strain>
    </source>
</reference>
<name>A0AAD4BWF9_BOLED</name>
<gene>
    <name evidence="2" type="ORF">L210DRAFT_2089296</name>
</gene>
<organism evidence="2 3">
    <name type="scientific">Boletus edulis BED1</name>
    <dbReference type="NCBI Taxonomy" id="1328754"/>
    <lineage>
        <taxon>Eukaryota</taxon>
        <taxon>Fungi</taxon>
        <taxon>Dikarya</taxon>
        <taxon>Basidiomycota</taxon>
        <taxon>Agaricomycotina</taxon>
        <taxon>Agaricomycetes</taxon>
        <taxon>Agaricomycetidae</taxon>
        <taxon>Boletales</taxon>
        <taxon>Boletineae</taxon>
        <taxon>Boletaceae</taxon>
        <taxon>Boletoideae</taxon>
        <taxon>Boletus</taxon>
    </lineage>
</organism>
<feature type="transmembrane region" description="Helical" evidence="1">
    <location>
        <begin position="97"/>
        <end position="114"/>
    </location>
</feature>
<protein>
    <submittedName>
        <fullName evidence="2">Uncharacterized protein</fullName>
    </submittedName>
</protein>
<keyword evidence="1" id="KW-0472">Membrane</keyword>
<proteinExistence type="predicted"/>
<sequence length="115" mass="13649">MLFFLLSHRWFFFIAPHALSFVICFFCFHVLVFRSQPPTFVRLTCCQVPCGRTLGLSFFSSCKEFMPCRYITSFSPIFWIDTYSFSAWFIILITHPLLVYLLFSLSLTYAYFWVG</sequence>
<evidence type="ECO:0000313" key="3">
    <source>
        <dbReference type="Proteomes" id="UP001194468"/>
    </source>
</evidence>
<evidence type="ECO:0000313" key="2">
    <source>
        <dbReference type="EMBL" id="KAF8441739.1"/>
    </source>
</evidence>